<dbReference type="InterPro" id="IPR003439">
    <property type="entry name" value="ABC_transporter-like_ATP-bd"/>
</dbReference>
<evidence type="ECO:0000256" key="4">
    <source>
        <dbReference type="ARBA" id="ARBA00022840"/>
    </source>
</evidence>
<dbReference type="RefSeq" id="WP_211313100.1">
    <property type="nucleotide sequence ID" value="NZ_BAAABL010000066.1"/>
</dbReference>
<evidence type="ECO:0000313" key="7">
    <source>
        <dbReference type="Proteomes" id="UP001500837"/>
    </source>
</evidence>
<dbReference type="EMBL" id="BAAABL010000066">
    <property type="protein sequence ID" value="GAA0307498.1"/>
    <property type="molecule type" value="Genomic_DNA"/>
</dbReference>
<evidence type="ECO:0000256" key="3">
    <source>
        <dbReference type="ARBA" id="ARBA00022741"/>
    </source>
</evidence>
<dbReference type="Gene3D" id="3.40.50.300">
    <property type="entry name" value="P-loop containing nucleotide triphosphate hydrolases"/>
    <property type="match status" value="1"/>
</dbReference>
<dbReference type="PANTHER" id="PTHR43423">
    <property type="entry name" value="ABC TRANSPORTER I FAMILY MEMBER 17"/>
    <property type="match status" value="1"/>
</dbReference>
<dbReference type="InterPro" id="IPR027417">
    <property type="entry name" value="P-loop_NTPase"/>
</dbReference>
<evidence type="ECO:0000256" key="2">
    <source>
        <dbReference type="ARBA" id="ARBA00022475"/>
    </source>
</evidence>
<dbReference type="PROSITE" id="PS00211">
    <property type="entry name" value="ABC_TRANSPORTER_1"/>
    <property type="match status" value="1"/>
</dbReference>
<keyword evidence="1" id="KW-0813">Transport</keyword>
<dbReference type="PANTHER" id="PTHR43423:SF1">
    <property type="entry name" value="ABC TRANSPORTER I FAMILY MEMBER 17"/>
    <property type="match status" value="1"/>
</dbReference>
<keyword evidence="2" id="KW-0472">Membrane</keyword>
<evidence type="ECO:0000313" key="6">
    <source>
        <dbReference type="EMBL" id="GAA0307498.1"/>
    </source>
</evidence>
<dbReference type="GO" id="GO:0005524">
    <property type="term" value="F:ATP binding"/>
    <property type="evidence" value="ECO:0007669"/>
    <property type="project" value="UniProtKB-KW"/>
</dbReference>
<dbReference type="AlphaFoldDB" id="A0AAV3SAN6"/>
<proteinExistence type="predicted"/>
<dbReference type="PROSITE" id="PS50893">
    <property type="entry name" value="ABC_TRANSPORTER_2"/>
    <property type="match status" value="1"/>
</dbReference>
<keyword evidence="2" id="KW-1003">Cell membrane</keyword>
<dbReference type="InterPro" id="IPR003593">
    <property type="entry name" value="AAA+_ATPase"/>
</dbReference>
<reference evidence="6 7" key="1">
    <citation type="journal article" date="2019" name="Int. J. Syst. Evol. Microbiol.">
        <title>The Global Catalogue of Microorganisms (GCM) 10K type strain sequencing project: providing services to taxonomists for standard genome sequencing and annotation.</title>
        <authorList>
            <consortium name="The Broad Institute Genomics Platform"/>
            <consortium name="The Broad Institute Genome Sequencing Center for Infectious Disease"/>
            <person name="Wu L."/>
            <person name="Ma J."/>
        </authorList>
    </citation>
    <scope>NUCLEOTIDE SEQUENCE [LARGE SCALE GENOMIC DNA]</scope>
    <source>
        <strain evidence="6 7">JCM 16330</strain>
    </source>
</reference>
<feature type="domain" description="ABC transporter" evidence="5">
    <location>
        <begin position="14"/>
        <end position="234"/>
    </location>
</feature>
<keyword evidence="4 6" id="KW-0067">ATP-binding</keyword>
<gene>
    <name evidence="6" type="ORF">GCM10009066_21460</name>
</gene>
<dbReference type="SUPFAM" id="SSF52540">
    <property type="entry name" value="P-loop containing nucleoside triphosphate hydrolases"/>
    <property type="match status" value="1"/>
</dbReference>
<evidence type="ECO:0000256" key="1">
    <source>
        <dbReference type="ARBA" id="ARBA00022448"/>
    </source>
</evidence>
<sequence length="235" mass="25000">MGRTDDALDQPPTLETDELTYRIADRTVLDAVSVAVADGEMLAVVGPSGAGKSTFLRLLVRLDEPTAGTVRYGGCDYRTLDPQTLRKRVGLIPQQSALVEGTVRENVTLGPRLRDEPVDDAAAVRLLERLGLPGTMERDVSTLSGGEAQRVALARTLVNDPDVLLLDEPTASLDADTEATVESVLCDLAAERSLTVVAVTHDVEQAGRLATDALVFDGDGGVEREPTARLVGARK</sequence>
<dbReference type="InterPro" id="IPR017871">
    <property type="entry name" value="ABC_transporter-like_CS"/>
</dbReference>
<dbReference type="Pfam" id="PF00005">
    <property type="entry name" value="ABC_tran"/>
    <property type="match status" value="1"/>
</dbReference>
<keyword evidence="7" id="KW-1185">Reference proteome</keyword>
<comment type="caution">
    <text evidence="6">The sequence shown here is derived from an EMBL/GenBank/DDBJ whole genome shotgun (WGS) entry which is preliminary data.</text>
</comment>
<dbReference type="Proteomes" id="UP001500837">
    <property type="component" value="Unassembled WGS sequence"/>
</dbReference>
<evidence type="ECO:0000259" key="5">
    <source>
        <dbReference type="PROSITE" id="PS50893"/>
    </source>
</evidence>
<dbReference type="GO" id="GO:0016887">
    <property type="term" value="F:ATP hydrolysis activity"/>
    <property type="evidence" value="ECO:0007669"/>
    <property type="project" value="InterPro"/>
</dbReference>
<keyword evidence="3" id="KW-0547">Nucleotide-binding</keyword>
<dbReference type="SMART" id="SM00382">
    <property type="entry name" value="AAA"/>
    <property type="match status" value="1"/>
</dbReference>
<protein>
    <submittedName>
        <fullName evidence="6">ATP-binding cassette domain-containing protein</fullName>
    </submittedName>
</protein>
<organism evidence="6 7">
    <name type="scientific">Halarchaeum salinum</name>
    <dbReference type="NCBI Taxonomy" id="489912"/>
    <lineage>
        <taxon>Archaea</taxon>
        <taxon>Methanobacteriati</taxon>
        <taxon>Methanobacteriota</taxon>
        <taxon>Stenosarchaea group</taxon>
        <taxon>Halobacteria</taxon>
        <taxon>Halobacteriales</taxon>
        <taxon>Halobacteriaceae</taxon>
    </lineage>
</organism>
<name>A0AAV3SAN6_9EURY</name>
<accession>A0AAV3SAN6</accession>